<protein>
    <submittedName>
        <fullName evidence="8">Uncharacterized protein</fullName>
    </submittedName>
</protein>
<dbReference type="AlphaFoldDB" id="A0A381NCD2"/>
<feature type="domain" description="Alcohol dehydrogenase-like N-terminal" evidence="7">
    <location>
        <begin position="18"/>
        <end position="124"/>
    </location>
</feature>
<dbReference type="SUPFAM" id="SSF50129">
    <property type="entry name" value="GroES-like"/>
    <property type="match status" value="1"/>
</dbReference>
<dbReference type="PANTHER" id="PTHR43350:SF2">
    <property type="entry name" value="GROES-LIKE ZINC-BINDING ALCOHOL DEHYDROGENASE FAMILY PROTEIN"/>
    <property type="match status" value="1"/>
</dbReference>
<feature type="domain" description="Alcohol dehydrogenase-like C-terminal" evidence="6">
    <location>
        <begin position="165"/>
        <end position="274"/>
    </location>
</feature>
<keyword evidence="5" id="KW-0560">Oxidoreductase</keyword>
<evidence type="ECO:0000259" key="7">
    <source>
        <dbReference type="Pfam" id="PF08240"/>
    </source>
</evidence>
<evidence type="ECO:0000256" key="2">
    <source>
        <dbReference type="ARBA" id="ARBA00008072"/>
    </source>
</evidence>
<comment type="cofactor">
    <cofactor evidence="1">
        <name>Zn(2+)</name>
        <dbReference type="ChEBI" id="CHEBI:29105"/>
    </cofactor>
</comment>
<dbReference type="Pfam" id="PF00107">
    <property type="entry name" value="ADH_zinc_N"/>
    <property type="match status" value="1"/>
</dbReference>
<evidence type="ECO:0000313" key="8">
    <source>
        <dbReference type="EMBL" id="SUZ52205.1"/>
    </source>
</evidence>
<evidence type="ECO:0000256" key="3">
    <source>
        <dbReference type="ARBA" id="ARBA00022723"/>
    </source>
</evidence>
<evidence type="ECO:0000256" key="1">
    <source>
        <dbReference type="ARBA" id="ARBA00001947"/>
    </source>
</evidence>
<evidence type="ECO:0000256" key="5">
    <source>
        <dbReference type="ARBA" id="ARBA00023002"/>
    </source>
</evidence>
<dbReference type="Gene3D" id="3.40.50.720">
    <property type="entry name" value="NAD(P)-binding Rossmann-like Domain"/>
    <property type="match status" value="1"/>
</dbReference>
<dbReference type="GO" id="GO:0046872">
    <property type="term" value="F:metal ion binding"/>
    <property type="evidence" value="ECO:0007669"/>
    <property type="project" value="UniProtKB-KW"/>
</dbReference>
<proteinExistence type="inferred from homology"/>
<dbReference type="InterPro" id="IPR013149">
    <property type="entry name" value="ADH-like_C"/>
</dbReference>
<dbReference type="SUPFAM" id="SSF51735">
    <property type="entry name" value="NAD(P)-binding Rossmann-fold domains"/>
    <property type="match status" value="1"/>
</dbReference>
<reference evidence="8" key="1">
    <citation type="submission" date="2018-05" db="EMBL/GenBank/DDBJ databases">
        <authorList>
            <person name="Lanie J.A."/>
            <person name="Ng W.-L."/>
            <person name="Kazmierczak K.M."/>
            <person name="Andrzejewski T.M."/>
            <person name="Davidsen T.M."/>
            <person name="Wayne K.J."/>
            <person name="Tettelin H."/>
            <person name="Glass J.I."/>
            <person name="Rusch D."/>
            <person name="Podicherti R."/>
            <person name="Tsui H.-C.T."/>
            <person name="Winkler M.E."/>
        </authorList>
    </citation>
    <scope>NUCLEOTIDE SEQUENCE</scope>
</reference>
<dbReference type="EMBL" id="UINC01000261">
    <property type="protein sequence ID" value="SUZ52205.1"/>
    <property type="molecule type" value="Genomic_DNA"/>
</dbReference>
<sequence length="312" mass="33042">VSHGSPVHITQEPIETRAGECRVAVTLAGICGTDLQVLEGYAGFSGVPGHEFVGVVETAPAGDRHWIGRRVVGEINVGCGTCSWCRTDTANHCPARSVLGIQGRAGAFASHLSLPADNLHEVPDVLDDETAVFVEPTAAACQILTQFSFESTTRVAVIGDGRMALLVGQVLRTTGAAVTLLGKHERKLRVASDLGMTARRSTDELPVSHFDVTVDVTGRPTGLLRAMELVRPRGTVVMKSTFHGETPITLWPAVVDEVTLVGSRCGSFADAIALLADGRVHTAPLIAGTYALEEHVTAFDAARSKLKVLLRP</sequence>
<keyword evidence="3" id="KW-0479">Metal-binding</keyword>
<dbReference type="InterPro" id="IPR013154">
    <property type="entry name" value="ADH-like_N"/>
</dbReference>
<feature type="non-terminal residue" evidence="8">
    <location>
        <position position="1"/>
    </location>
</feature>
<name>A0A381NCD2_9ZZZZ</name>
<keyword evidence="4" id="KW-0862">Zinc</keyword>
<comment type="similarity">
    <text evidence="2">Belongs to the zinc-containing alcohol dehydrogenase family.</text>
</comment>
<accession>A0A381NCD2</accession>
<dbReference type="InterPro" id="IPR036291">
    <property type="entry name" value="NAD(P)-bd_dom_sf"/>
</dbReference>
<gene>
    <name evidence="8" type="ORF">METZ01_LOCUS5059</name>
</gene>
<evidence type="ECO:0000259" key="6">
    <source>
        <dbReference type="Pfam" id="PF00107"/>
    </source>
</evidence>
<dbReference type="GO" id="GO:0016491">
    <property type="term" value="F:oxidoreductase activity"/>
    <property type="evidence" value="ECO:0007669"/>
    <property type="project" value="UniProtKB-KW"/>
</dbReference>
<dbReference type="InterPro" id="IPR011032">
    <property type="entry name" value="GroES-like_sf"/>
</dbReference>
<dbReference type="Gene3D" id="3.90.180.10">
    <property type="entry name" value="Medium-chain alcohol dehydrogenases, catalytic domain"/>
    <property type="match status" value="1"/>
</dbReference>
<evidence type="ECO:0000256" key="4">
    <source>
        <dbReference type="ARBA" id="ARBA00022833"/>
    </source>
</evidence>
<dbReference type="PANTHER" id="PTHR43350">
    <property type="entry name" value="NAD-DEPENDENT ALCOHOL DEHYDROGENASE"/>
    <property type="match status" value="1"/>
</dbReference>
<organism evidence="8">
    <name type="scientific">marine metagenome</name>
    <dbReference type="NCBI Taxonomy" id="408172"/>
    <lineage>
        <taxon>unclassified sequences</taxon>
        <taxon>metagenomes</taxon>
        <taxon>ecological metagenomes</taxon>
    </lineage>
</organism>
<dbReference type="Pfam" id="PF08240">
    <property type="entry name" value="ADH_N"/>
    <property type="match status" value="1"/>
</dbReference>